<evidence type="ECO:0000313" key="2">
    <source>
        <dbReference type="Proteomes" id="UP000274122"/>
    </source>
</evidence>
<protein>
    <submittedName>
        <fullName evidence="1">Uncharacterized protein</fullName>
    </submittedName>
</protein>
<name>A0A447V088_9ENTR</name>
<gene>
    <name evidence="1" type="ORF">NCTC11466_01485</name>
</gene>
<proteinExistence type="predicted"/>
<dbReference type="Proteomes" id="UP000274122">
    <property type="component" value="Chromosome"/>
</dbReference>
<sequence length="32" mass="3588">MPLCERASAARFYVESFIHCSLAIVGSLWQCV</sequence>
<evidence type="ECO:0000313" key="1">
    <source>
        <dbReference type="EMBL" id="VEB96329.1"/>
    </source>
</evidence>
<accession>A0A447V088</accession>
<dbReference type="EMBL" id="LR134201">
    <property type="protein sequence ID" value="VEB96329.1"/>
    <property type="molecule type" value="Genomic_DNA"/>
</dbReference>
<reference evidence="1 2" key="1">
    <citation type="submission" date="2018-12" db="EMBL/GenBank/DDBJ databases">
        <authorList>
            <consortium name="Pathogen Informatics"/>
        </authorList>
    </citation>
    <scope>NUCLEOTIDE SEQUENCE [LARGE SCALE GENOMIC DNA]</scope>
    <source>
        <strain evidence="1 2">NCTC11466</strain>
    </source>
</reference>
<organism evidence="1 2">
    <name type="scientific">Cedecea lapagei</name>
    <dbReference type="NCBI Taxonomy" id="158823"/>
    <lineage>
        <taxon>Bacteria</taxon>
        <taxon>Pseudomonadati</taxon>
        <taxon>Pseudomonadota</taxon>
        <taxon>Gammaproteobacteria</taxon>
        <taxon>Enterobacterales</taxon>
        <taxon>Enterobacteriaceae</taxon>
        <taxon>Cedecea</taxon>
    </lineage>
</organism>
<keyword evidence="2" id="KW-1185">Reference proteome</keyword>
<dbReference type="KEGG" id="clap:NCTC11466_01485"/>
<dbReference type="AlphaFoldDB" id="A0A447V088"/>